<evidence type="ECO:0000313" key="3">
    <source>
        <dbReference type="Proteomes" id="UP000238164"/>
    </source>
</evidence>
<sequence>MAPGGTGEISGFNATGDGRAGGNPLVLLYSDDLDATVEAVRGNDRHRALRVSRGAAIPLHRPQRQRVGGVAGSRIALNRRGVRPVAK</sequence>
<dbReference type="KEGG" id="mgg:MPLG2_1739"/>
<reference evidence="2 3" key="1">
    <citation type="submission" date="2018-02" db="EMBL/GenBank/DDBJ databases">
        <authorList>
            <person name="Cohen D.B."/>
            <person name="Kent A.D."/>
        </authorList>
    </citation>
    <scope>NUCLEOTIDE SEQUENCE [LARGE SCALE GENOMIC DNA]</scope>
    <source>
        <strain evidence="2">1</strain>
    </source>
</reference>
<accession>A0A2N9JGX3</accession>
<proteinExistence type="predicted"/>
<gene>
    <name evidence="2" type="ORF">MPLG2_1739</name>
</gene>
<organism evidence="2 3">
    <name type="scientific">Micropruina glycogenica</name>
    <dbReference type="NCBI Taxonomy" id="75385"/>
    <lineage>
        <taxon>Bacteria</taxon>
        <taxon>Bacillati</taxon>
        <taxon>Actinomycetota</taxon>
        <taxon>Actinomycetes</taxon>
        <taxon>Propionibacteriales</taxon>
        <taxon>Nocardioidaceae</taxon>
        <taxon>Micropruina</taxon>
    </lineage>
</organism>
<dbReference type="Proteomes" id="UP000238164">
    <property type="component" value="Chromosome 1"/>
</dbReference>
<keyword evidence="3" id="KW-1185">Reference proteome</keyword>
<protein>
    <submittedName>
        <fullName evidence="2">Uncharacterized protein</fullName>
    </submittedName>
</protein>
<dbReference type="EMBL" id="LT985188">
    <property type="protein sequence ID" value="SPD86775.1"/>
    <property type="molecule type" value="Genomic_DNA"/>
</dbReference>
<dbReference type="AlphaFoldDB" id="A0A2N9JGX3"/>
<feature type="region of interest" description="Disordered" evidence="1">
    <location>
        <begin position="1"/>
        <end position="20"/>
    </location>
</feature>
<evidence type="ECO:0000313" key="2">
    <source>
        <dbReference type="EMBL" id="SPD86775.1"/>
    </source>
</evidence>
<name>A0A2N9JGX3_9ACTN</name>
<evidence type="ECO:0000256" key="1">
    <source>
        <dbReference type="SAM" id="MobiDB-lite"/>
    </source>
</evidence>